<dbReference type="EMBL" id="MH981596">
    <property type="protein sequence ID" value="QBK36857.1"/>
    <property type="molecule type" value="Genomic_DNA"/>
</dbReference>
<name>A0A481XI54_9STRA</name>
<dbReference type="Gene3D" id="3.30.1440.10">
    <property type="match status" value="1"/>
</dbReference>
<dbReference type="SUPFAM" id="SSF55282">
    <property type="entry name" value="RL5-like"/>
    <property type="match status" value="1"/>
</dbReference>
<dbReference type="GeneID" id="39705033"/>
<reference evidence="4" key="2">
    <citation type="journal article" date="2019" name="Mitochondrial DNA Part B Resour">
        <title>The complete mitochondrial genome of an oleaginous microalga vischeria stellata strain SAG 33.83 (Eustigmatophyceae).</title>
        <authorList>
            <person name="Huang L."/>
            <person name="Gao B."/>
            <person name="Wang F."/>
            <person name="Zhang C."/>
        </authorList>
    </citation>
    <scope>NUCLEOTIDE SEQUENCE</scope>
    <source>
        <strain evidence="4">SAG 33.83</strain>
    </source>
</reference>
<dbReference type="GO" id="GO:0005840">
    <property type="term" value="C:ribosome"/>
    <property type="evidence" value="ECO:0007669"/>
    <property type="project" value="UniProtKB-KW"/>
</dbReference>
<reference evidence="4" key="1">
    <citation type="submission" date="2018-09" db="EMBL/GenBank/DDBJ databases">
        <authorList>
            <person name="Huang L.D."/>
            <person name="Gao B.Y."/>
            <person name="Zhang C.W."/>
        </authorList>
    </citation>
    <scope>NUCLEOTIDE SEQUENCE</scope>
    <source>
        <strain evidence="4">SAG 33.83</strain>
    </source>
</reference>
<evidence type="ECO:0000256" key="3">
    <source>
        <dbReference type="ARBA" id="ARBA00023274"/>
    </source>
</evidence>
<dbReference type="GO" id="GO:0006412">
    <property type="term" value="P:translation"/>
    <property type="evidence" value="ECO:0007669"/>
    <property type="project" value="InterPro"/>
</dbReference>
<dbReference type="InterPro" id="IPR002132">
    <property type="entry name" value="Ribosomal_uL5"/>
</dbReference>
<dbReference type="GO" id="GO:1990904">
    <property type="term" value="C:ribonucleoprotein complex"/>
    <property type="evidence" value="ECO:0007669"/>
    <property type="project" value="UniProtKB-KW"/>
</dbReference>
<keyword evidence="3" id="KW-0687">Ribonucleoprotein</keyword>
<dbReference type="AlphaFoldDB" id="A0A481XI54"/>
<protein>
    <submittedName>
        <fullName evidence="4">Ribosomal protein L5</fullName>
    </submittedName>
</protein>
<keyword evidence="4" id="KW-0496">Mitochondrion</keyword>
<dbReference type="PIRSF" id="PIRSF002161">
    <property type="entry name" value="Ribosomal_L5"/>
    <property type="match status" value="1"/>
</dbReference>
<comment type="similarity">
    <text evidence="1">Belongs to the universal ribosomal protein uL5 family.</text>
</comment>
<organism evidence="4">
    <name type="scientific">Vischeria stellata</name>
    <dbReference type="NCBI Taxonomy" id="1104407"/>
    <lineage>
        <taxon>Eukaryota</taxon>
        <taxon>Sar</taxon>
        <taxon>Stramenopiles</taxon>
        <taxon>Ochrophyta</taxon>
        <taxon>Eustigmatophyceae</taxon>
        <taxon>Eustigmatales</taxon>
        <taxon>Chlorobotryaceae</taxon>
        <taxon>Vischeria</taxon>
    </lineage>
</organism>
<sequence>MFNYKYNYDKIIKQNLLTKFTYINPFEIPSVNKVVLRFNISQDSLKILLPTASAIFVLATQKPSLNLHKKIQITLSIKSGIFLSCKLSLRKDKKDIFLENLVFFIFPKVKNVHYFFYNKMLQFNIKNVFLYKELENDYDYFQDLPKLNVSMYFNNIKNFTEVSIFLICLNFPFTKYINKKSLSN</sequence>
<dbReference type="RefSeq" id="YP_009579075.1">
    <property type="nucleotide sequence ID" value="NC_041506.1"/>
</dbReference>
<evidence type="ECO:0000256" key="2">
    <source>
        <dbReference type="ARBA" id="ARBA00022980"/>
    </source>
</evidence>
<proteinExistence type="inferred from homology"/>
<accession>A0A481XI54</accession>
<dbReference type="InterPro" id="IPR022803">
    <property type="entry name" value="Ribosomal_uL5_dom_sf"/>
</dbReference>
<dbReference type="GO" id="GO:0003735">
    <property type="term" value="F:structural constituent of ribosome"/>
    <property type="evidence" value="ECO:0007669"/>
    <property type="project" value="InterPro"/>
</dbReference>
<gene>
    <name evidence="4" type="primary">rpl5</name>
</gene>
<evidence type="ECO:0000256" key="1">
    <source>
        <dbReference type="ARBA" id="ARBA00008553"/>
    </source>
</evidence>
<geneLocation type="mitochondrion" evidence="4"/>
<evidence type="ECO:0000313" key="4">
    <source>
        <dbReference type="EMBL" id="QBK36857.1"/>
    </source>
</evidence>
<keyword evidence="2 4" id="KW-0689">Ribosomal protein</keyword>